<dbReference type="RefSeq" id="WP_078363609.1">
    <property type="nucleotide sequence ID" value="NZ_MTJN01000002.1"/>
</dbReference>
<proteinExistence type="predicted"/>
<dbReference type="EMBL" id="MTJN01000002">
    <property type="protein sequence ID" value="OOV05829.1"/>
    <property type="molecule type" value="Genomic_DNA"/>
</dbReference>
<dbReference type="OrthoDB" id="5676847at2"/>
<reference evidence="1 2" key="1">
    <citation type="submission" date="2017-01" db="EMBL/GenBank/DDBJ databases">
        <title>Genome sequencing of Rhodoferax fermentans JCM 7819.</title>
        <authorList>
            <person name="Kim Y.J."/>
            <person name="Farh M.E.-A."/>
            <person name="Yang D.-C."/>
        </authorList>
    </citation>
    <scope>NUCLEOTIDE SEQUENCE [LARGE SCALE GENOMIC DNA]</scope>
    <source>
        <strain evidence="1 2">JCM 7819</strain>
    </source>
</reference>
<protein>
    <submittedName>
        <fullName evidence="1">Uncharacterized protein</fullName>
    </submittedName>
</protein>
<comment type="caution">
    <text evidence="1">The sequence shown here is derived from an EMBL/GenBank/DDBJ whole genome shotgun (WGS) entry which is preliminary data.</text>
</comment>
<dbReference type="AlphaFoldDB" id="A0A1T1ANY9"/>
<keyword evidence="2" id="KW-1185">Reference proteome</keyword>
<evidence type="ECO:0000313" key="1">
    <source>
        <dbReference type="EMBL" id="OOV05829.1"/>
    </source>
</evidence>
<dbReference type="Pfam" id="PF08822">
    <property type="entry name" value="DUF1804"/>
    <property type="match status" value="1"/>
</dbReference>
<sequence length="169" mass="18794">MAYERSTRNKVRAKYVQGLPLATAAEACKVPYNTARNWKRQDADDGNDWDLTRNARRMTKSGVEDMANEVLGELAEQFLATLEAVKKDPKMPADKRADIMVRLMDGYNKAIGAASRAMPNANRLAVAMDVVKFLSVFIAGRYPKLREQFIEITEAAADDFVREFSGGGA</sequence>
<dbReference type="STRING" id="28066.RF819_03090"/>
<name>A0A1T1ANY9_RHOFE</name>
<dbReference type="InterPro" id="IPR014926">
    <property type="entry name" value="Phage_D3112_Orf24"/>
</dbReference>
<evidence type="ECO:0000313" key="2">
    <source>
        <dbReference type="Proteomes" id="UP000190750"/>
    </source>
</evidence>
<dbReference type="Proteomes" id="UP000190750">
    <property type="component" value="Unassembled WGS sequence"/>
</dbReference>
<organism evidence="1 2">
    <name type="scientific">Rhodoferax fermentans</name>
    <dbReference type="NCBI Taxonomy" id="28066"/>
    <lineage>
        <taxon>Bacteria</taxon>
        <taxon>Pseudomonadati</taxon>
        <taxon>Pseudomonadota</taxon>
        <taxon>Betaproteobacteria</taxon>
        <taxon>Burkholderiales</taxon>
        <taxon>Comamonadaceae</taxon>
        <taxon>Rhodoferax</taxon>
    </lineage>
</organism>
<accession>A0A1T1ANY9</accession>
<gene>
    <name evidence="1" type="ORF">RF819_03090</name>
</gene>